<organism evidence="2 3">
    <name type="scientific">Pseudolycoriella hygida</name>
    <dbReference type="NCBI Taxonomy" id="35572"/>
    <lineage>
        <taxon>Eukaryota</taxon>
        <taxon>Metazoa</taxon>
        <taxon>Ecdysozoa</taxon>
        <taxon>Arthropoda</taxon>
        <taxon>Hexapoda</taxon>
        <taxon>Insecta</taxon>
        <taxon>Pterygota</taxon>
        <taxon>Neoptera</taxon>
        <taxon>Endopterygota</taxon>
        <taxon>Diptera</taxon>
        <taxon>Nematocera</taxon>
        <taxon>Sciaroidea</taxon>
        <taxon>Sciaridae</taxon>
        <taxon>Pseudolycoriella</taxon>
    </lineage>
</organism>
<protein>
    <submittedName>
        <fullName evidence="2">Uncharacterized protein</fullName>
    </submittedName>
</protein>
<keyword evidence="3" id="KW-1185">Reference proteome</keyword>
<accession>A0A9Q0NA19</accession>
<dbReference type="Proteomes" id="UP001151699">
    <property type="component" value="Chromosome A"/>
</dbReference>
<name>A0A9Q0NA19_9DIPT</name>
<dbReference type="AlphaFoldDB" id="A0A9Q0NA19"/>
<evidence type="ECO:0000313" key="2">
    <source>
        <dbReference type="EMBL" id="KAJ6645801.1"/>
    </source>
</evidence>
<dbReference type="OrthoDB" id="6339459at2759"/>
<evidence type="ECO:0000313" key="3">
    <source>
        <dbReference type="Proteomes" id="UP001151699"/>
    </source>
</evidence>
<feature type="chain" id="PRO_5040190072" evidence="1">
    <location>
        <begin position="20"/>
        <end position="486"/>
    </location>
</feature>
<evidence type="ECO:0000256" key="1">
    <source>
        <dbReference type="SAM" id="SignalP"/>
    </source>
</evidence>
<comment type="caution">
    <text evidence="2">The sequence shown here is derived from an EMBL/GenBank/DDBJ whole genome shotgun (WGS) entry which is preliminary data.</text>
</comment>
<gene>
    <name evidence="2" type="ORF">Bhyg_01010</name>
</gene>
<dbReference type="EMBL" id="WJQU01000001">
    <property type="protein sequence ID" value="KAJ6645801.1"/>
    <property type="molecule type" value="Genomic_DNA"/>
</dbReference>
<sequence length="486" mass="53805">MNLQFVIFIAIISVNKSWQHSTQRPNSDDDSNPFLDMATTFLQETIANQNGGNGLGGIASLIGNMLQPDGSGKSEGGGIGAAQIISGIGSLMANGNGGNGGGFDPSIIGNVLEMFAGSDSNEDNRGRQKRSNEAQNGGIGIDTIINIASAFINTNKEQGRSNEAQDGLMSLLPMVVQAYNSFTGPEGEEVHAKHKEHAWVLPPFLEKIHVIWDHFSNSELAEALWKKSGVHSIFKGFTGRDGKLDYDKLFGSLHNQSFRRRWLKTFILYMSDWANYIADPAVYQRYFGTAQLMFNGFLQSQGIPKQALFDPIRPSETLSNLVDHVSRQHLNTKISSITYVKPAVNYIKDLFKLGKARGLLQKFNATELSDRLTDTVNLEVIEPVLKVHRAYRFATRTPHCDKYVMCELNSHDPNEQLGLAGLKPGITKFGSMAAAWFISSETGTPFWTLFSVINEPYNCQVRFPVDCADFHEGEARVTTEYIHNEL</sequence>
<feature type="signal peptide" evidence="1">
    <location>
        <begin position="1"/>
        <end position="19"/>
    </location>
</feature>
<keyword evidence="1" id="KW-0732">Signal</keyword>
<reference evidence="2" key="1">
    <citation type="submission" date="2022-07" db="EMBL/GenBank/DDBJ databases">
        <authorList>
            <person name="Trinca V."/>
            <person name="Uliana J.V.C."/>
            <person name="Torres T.T."/>
            <person name="Ward R.J."/>
            <person name="Monesi N."/>
        </authorList>
    </citation>
    <scope>NUCLEOTIDE SEQUENCE</scope>
    <source>
        <strain evidence="2">HSMRA1968</strain>
        <tissue evidence="2">Whole embryos</tissue>
    </source>
</reference>
<proteinExistence type="predicted"/>